<comment type="caution">
    <text evidence="1">The sequence shown here is derived from an EMBL/GenBank/DDBJ whole genome shotgun (WGS) entry which is preliminary data.</text>
</comment>
<proteinExistence type="predicted"/>
<name>A0A6G0YMK7_APHCR</name>
<sequence>MTTYVQQLDHNYTNISNLLDLTTLDKRRTMLNLKFIRNYETNLID</sequence>
<gene>
    <name evidence="1" type="ORF">FWK35_00026503</name>
</gene>
<protein>
    <submittedName>
        <fullName evidence="1">Uncharacterized protein</fullName>
    </submittedName>
</protein>
<dbReference type="EMBL" id="VUJU01003189">
    <property type="protein sequence ID" value="KAF0758824.1"/>
    <property type="molecule type" value="Genomic_DNA"/>
</dbReference>
<evidence type="ECO:0000313" key="1">
    <source>
        <dbReference type="EMBL" id="KAF0758824.1"/>
    </source>
</evidence>
<dbReference type="Proteomes" id="UP000478052">
    <property type="component" value="Unassembled WGS sequence"/>
</dbReference>
<dbReference type="AlphaFoldDB" id="A0A6G0YMK7"/>
<keyword evidence="2" id="KW-1185">Reference proteome</keyword>
<evidence type="ECO:0000313" key="2">
    <source>
        <dbReference type="Proteomes" id="UP000478052"/>
    </source>
</evidence>
<accession>A0A6G0YMK7</accession>
<reference evidence="1 2" key="1">
    <citation type="submission" date="2019-08" db="EMBL/GenBank/DDBJ databases">
        <title>Whole genome of Aphis craccivora.</title>
        <authorList>
            <person name="Voronova N.V."/>
            <person name="Shulinski R.S."/>
            <person name="Bandarenka Y.V."/>
            <person name="Zhorov D.G."/>
            <person name="Warner D."/>
        </authorList>
    </citation>
    <scope>NUCLEOTIDE SEQUENCE [LARGE SCALE GENOMIC DNA]</scope>
    <source>
        <strain evidence="1">180601</strain>
        <tissue evidence="1">Whole Body</tissue>
    </source>
</reference>
<organism evidence="1 2">
    <name type="scientific">Aphis craccivora</name>
    <name type="common">Cowpea aphid</name>
    <dbReference type="NCBI Taxonomy" id="307492"/>
    <lineage>
        <taxon>Eukaryota</taxon>
        <taxon>Metazoa</taxon>
        <taxon>Ecdysozoa</taxon>
        <taxon>Arthropoda</taxon>
        <taxon>Hexapoda</taxon>
        <taxon>Insecta</taxon>
        <taxon>Pterygota</taxon>
        <taxon>Neoptera</taxon>
        <taxon>Paraneoptera</taxon>
        <taxon>Hemiptera</taxon>
        <taxon>Sternorrhyncha</taxon>
        <taxon>Aphidomorpha</taxon>
        <taxon>Aphidoidea</taxon>
        <taxon>Aphididae</taxon>
        <taxon>Aphidini</taxon>
        <taxon>Aphis</taxon>
        <taxon>Aphis</taxon>
    </lineage>
</organism>